<evidence type="ECO:0000313" key="1">
    <source>
        <dbReference type="EMBL" id="TXB59742.1"/>
    </source>
</evidence>
<evidence type="ECO:0000313" key="2">
    <source>
        <dbReference type="Proteomes" id="UP000321580"/>
    </source>
</evidence>
<keyword evidence="2" id="KW-1185">Reference proteome</keyword>
<organism evidence="1 2">
    <name type="scientific">Phaeodactylibacter luteus</name>
    <dbReference type="NCBI Taxonomy" id="1564516"/>
    <lineage>
        <taxon>Bacteria</taxon>
        <taxon>Pseudomonadati</taxon>
        <taxon>Bacteroidota</taxon>
        <taxon>Saprospiria</taxon>
        <taxon>Saprospirales</taxon>
        <taxon>Haliscomenobacteraceae</taxon>
        <taxon>Phaeodactylibacter</taxon>
    </lineage>
</organism>
<dbReference type="AlphaFoldDB" id="A0A5C6RHE2"/>
<dbReference type="Proteomes" id="UP000321580">
    <property type="component" value="Unassembled WGS sequence"/>
</dbReference>
<gene>
    <name evidence="1" type="ORF">FRY97_21025</name>
</gene>
<reference evidence="1 2" key="1">
    <citation type="submission" date="2019-08" db="EMBL/GenBank/DDBJ databases">
        <title>Genome of Phaeodactylibacter luteus.</title>
        <authorList>
            <person name="Bowman J.P."/>
        </authorList>
    </citation>
    <scope>NUCLEOTIDE SEQUENCE [LARGE SCALE GENOMIC DNA]</scope>
    <source>
        <strain evidence="1 2">KCTC 42180</strain>
    </source>
</reference>
<dbReference type="OrthoDB" id="9768048at2"/>
<dbReference type="RefSeq" id="WP_147169597.1">
    <property type="nucleotide sequence ID" value="NZ_VOOR01000087.1"/>
</dbReference>
<accession>A0A5C6RHE2</accession>
<protein>
    <submittedName>
        <fullName evidence="1">Uncharacterized protein</fullName>
    </submittedName>
</protein>
<dbReference type="EMBL" id="VOOR01000087">
    <property type="protein sequence ID" value="TXB59742.1"/>
    <property type="molecule type" value="Genomic_DNA"/>
</dbReference>
<comment type="caution">
    <text evidence="1">The sequence shown here is derived from an EMBL/GenBank/DDBJ whole genome shotgun (WGS) entry which is preliminary data.</text>
</comment>
<proteinExistence type="predicted"/>
<name>A0A5C6RHE2_9BACT</name>
<sequence length="332" mass="39490">MVKKIVTKYGITYEQEKIPLNKGYELIERFKGKQLKEYTFHPCGREPQLIPYLLADDRVVVIFEPVEAHVYSSMKGYMTRLIGRFQAIKHIPMQYPIRKIEYLPKSDKIYYFQLGKPEGEVIRNLCPRIDEINNFYSTQSEFYRTDQLEIMEYNSGYEHYNLYQCETDFIKIMRKREIASTLNKPNPRGTKPEFGYTNINMCGRNPYGENFPDYVNELAERLPNLLKVSKVNEEIFNYQQFSLSSIDRYLYRNIITDDFCDQIFLPLLAYIGKIHINAHDSNWVMKYDKYFESWSPDLAHKEDKPLQIYNPLLKILDSTKTDWYPLLTVLAI</sequence>